<evidence type="ECO:0000313" key="3">
    <source>
        <dbReference type="Proteomes" id="UP001082899"/>
    </source>
</evidence>
<keyword evidence="1" id="KW-1133">Transmembrane helix</keyword>
<accession>A0ABT3ZML7</accession>
<feature type="transmembrane region" description="Helical" evidence="1">
    <location>
        <begin position="83"/>
        <end position="100"/>
    </location>
</feature>
<feature type="transmembrane region" description="Helical" evidence="1">
    <location>
        <begin position="59"/>
        <end position="77"/>
    </location>
</feature>
<keyword evidence="3" id="KW-1185">Reference proteome</keyword>
<gene>
    <name evidence="2" type="ORF">OVY01_11255</name>
</gene>
<dbReference type="EMBL" id="JAPMXC010000001">
    <property type="protein sequence ID" value="MCY0387801.1"/>
    <property type="molecule type" value="Genomic_DNA"/>
</dbReference>
<keyword evidence="1" id="KW-0812">Transmembrane</keyword>
<reference evidence="2" key="1">
    <citation type="submission" date="2022-11" db="EMBL/GenBank/DDBJ databases">
        <title>Robbsia betulipollinis sp. nov., isolated from pollen of birch (Betula pendula).</title>
        <authorList>
            <person name="Shi H."/>
            <person name="Ambika Manirajan B."/>
            <person name="Ratering S."/>
            <person name="Geissler-Plaum R."/>
            <person name="Schnell S."/>
        </authorList>
    </citation>
    <scope>NUCLEOTIDE SEQUENCE</scope>
    <source>
        <strain evidence="2">Bb-Pol-6</strain>
    </source>
</reference>
<dbReference type="Proteomes" id="UP001082899">
    <property type="component" value="Unassembled WGS sequence"/>
</dbReference>
<dbReference type="RefSeq" id="WP_267847515.1">
    <property type="nucleotide sequence ID" value="NZ_JAPMXC010000001.1"/>
</dbReference>
<dbReference type="InterPro" id="IPR045629">
    <property type="entry name" value="DUF6232"/>
</dbReference>
<name>A0ABT3ZML7_9BURK</name>
<keyword evidence="1" id="KW-0472">Membrane</keyword>
<evidence type="ECO:0000313" key="2">
    <source>
        <dbReference type="EMBL" id="MCY0387801.1"/>
    </source>
</evidence>
<protein>
    <submittedName>
        <fullName evidence="2">DUF6232 family protein</fullName>
    </submittedName>
</protein>
<sequence>MSSDPISSPAPRAANAPLPFFEEANVTVSTARIVVYGTPFPLKDARSVRVFVDQPHRRFAVPILVVAILVAIYGIVIRSSPTIAIGVMLAVVSYLTWKFQTMRHRVLVVRDAGETEVLATSDLGFAKRVAAALEQAVALAPTPSAARAAAPPTA</sequence>
<proteinExistence type="predicted"/>
<comment type="caution">
    <text evidence="2">The sequence shown here is derived from an EMBL/GenBank/DDBJ whole genome shotgun (WGS) entry which is preliminary data.</text>
</comment>
<dbReference type="Pfam" id="PF19744">
    <property type="entry name" value="DUF6232"/>
    <property type="match status" value="1"/>
</dbReference>
<evidence type="ECO:0000256" key="1">
    <source>
        <dbReference type="SAM" id="Phobius"/>
    </source>
</evidence>
<organism evidence="2 3">
    <name type="scientific">Robbsia betulipollinis</name>
    <dbReference type="NCBI Taxonomy" id="2981849"/>
    <lineage>
        <taxon>Bacteria</taxon>
        <taxon>Pseudomonadati</taxon>
        <taxon>Pseudomonadota</taxon>
        <taxon>Betaproteobacteria</taxon>
        <taxon>Burkholderiales</taxon>
        <taxon>Burkholderiaceae</taxon>
        <taxon>Robbsia</taxon>
    </lineage>
</organism>